<dbReference type="AlphaFoldDB" id="A0A2I0WJ77"/>
<organism evidence="1 2">
    <name type="scientific">Dendrobium catenatum</name>
    <dbReference type="NCBI Taxonomy" id="906689"/>
    <lineage>
        <taxon>Eukaryota</taxon>
        <taxon>Viridiplantae</taxon>
        <taxon>Streptophyta</taxon>
        <taxon>Embryophyta</taxon>
        <taxon>Tracheophyta</taxon>
        <taxon>Spermatophyta</taxon>
        <taxon>Magnoliopsida</taxon>
        <taxon>Liliopsida</taxon>
        <taxon>Asparagales</taxon>
        <taxon>Orchidaceae</taxon>
        <taxon>Epidendroideae</taxon>
        <taxon>Malaxideae</taxon>
        <taxon>Dendrobiinae</taxon>
        <taxon>Dendrobium</taxon>
    </lineage>
</organism>
<dbReference type="EMBL" id="KZ502579">
    <property type="protein sequence ID" value="PKU75698.1"/>
    <property type="molecule type" value="Genomic_DNA"/>
</dbReference>
<evidence type="ECO:0000313" key="2">
    <source>
        <dbReference type="Proteomes" id="UP000233837"/>
    </source>
</evidence>
<protein>
    <submittedName>
        <fullName evidence="1">Uncharacterized protein</fullName>
    </submittedName>
</protein>
<accession>A0A2I0WJ77</accession>
<sequence>MDFRLRGFCLRDAAGSADLRPLVGEARGCGAEDGGVKDRGLGAGLCAYRELRLAGGANSAPLIL</sequence>
<name>A0A2I0WJ77_9ASPA</name>
<keyword evidence="2" id="KW-1185">Reference proteome</keyword>
<proteinExistence type="predicted"/>
<reference evidence="1 2" key="2">
    <citation type="journal article" date="2017" name="Nature">
        <title>The Apostasia genome and the evolution of orchids.</title>
        <authorList>
            <person name="Zhang G.Q."/>
            <person name="Liu K.W."/>
            <person name="Li Z."/>
            <person name="Lohaus R."/>
            <person name="Hsiao Y.Y."/>
            <person name="Niu S.C."/>
            <person name="Wang J.Y."/>
            <person name="Lin Y.C."/>
            <person name="Xu Q."/>
            <person name="Chen L.J."/>
            <person name="Yoshida K."/>
            <person name="Fujiwara S."/>
            <person name="Wang Z.W."/>
            <person name="Zhang Y.Q."/>
            <person name="Mitsuda N."/>
            <person name="Wang M."/>
            <person name="Liu G.H."/>
            <person name="Pecoraro L."/>
            <person name="Huang H.X."/>
            <person name="Xiao X.J."/>
            <person name="Lin M."/>
            <person name="Wu X.Y."/>
            <person name="Wu W.L."/>
            <person name="Chen Y.Y."/>
            <person name="Chang S.B."/>
            <person name="Sakamoto S."/>
            <person name="Ohme-Takagi M."/>
            <person name="Yagi M."/>
            <person name="Zeng S.J."/>
            <person name="Shen C.Y."/>
            <person name="Yeh C.M."/>
            <person name="Luo Y.B."/>
            <person name="Tsai W.C."/>
            <person name="Van de Peer Y."/>
            <person name="Liu Z.J."/>
        </authorList>
    </citation>
    <scope>NUCLEOTIDE SEQUENCE [LARGE SCALE GENOMIC DNA]</scope>
    <source>
        <tissue evidence="1">The whole plant</tissue>
    </source>
</reference>
<dbReference type="Proteomes" id="UP000233837">
    <property type="component" value="Unassembled WGS sequence"/>
</dbReference>
<reference evidence="1 2" key="1">
    <citation type="journal article" date="2016" name="Sci. Rep.">
        <title>The Dendrobium catenatum Lindl. genome sequence provides insights into polysaccharide synthase, floral development and adaptive evolution.</title>
        <authorList>
            <person name="Zhang G.Q."/>
            <person name="Xu Q."/>
            <person name="Bian C."/>
            <person name="Tsai W.C."/>
            <person name="Yeh C.M."/>
            <person name="Liu K.W."/>
            <person name="Yoshida K."/>
            <person name="Zhang L.S."/>
            <person name="Chang S.B."/>
            <person name="Chen F."/>
            <person name="Shi Y."/>
            <person name="Su Y.Y."/>
            <person name="Zhang Y.Q."/>
            <person name="Chen L.J."/>
            <person name="Yin Y."/>
            <person name="Lin M."/>
            <person name="Huang H."/>
            <person name="Deng H."/>
            <person name="Wang Z.W."/>
            <person name="Zhu S.L."/>
            <person name="Zhao X."/>
            <person name="Deng C."/>
            <person name="Niu S.C."/>
            <person name="Huang J."/>
            <person name="Wang M."/>
            <person name="Liu G.H."/>
            <person name="Yang H.J."/>
            <person name="Xiao X.J."/>
            <person name="Hsiao Y.Y."/>
            <person name="Wu W.L."/>
            <person name="Chen Y.Y."/>
            <person name="Mitsuda N."/>
            <person name="Ohme-Takagi M."/>
            <person name="Luo Y.B."/>
            <person name="Van de Peer Y."/>
            <person name="Liu Z.J."/>
        </authorList>
    </citation>
    <scope>NUCLEOTIDE SEQUENCE [LARGE SCALE GENOMIC DNA]</scope>
    <source>
        <tissue evidence="1">The whole plant</tissue>
    </source>
</reference>
<evidence type="ECO:0000313" key="1">
    <source>
        <dbReference type="EMBL" id="PKU75698.1"/>
    </source>
</evidence>
<gene>
    <name evidence="1" type="ORF">MA16_Dca022742</name>
</gene>